<dbReference type="EMBL" id="FOIZ01000004">
    <property type="protein sequence ID" value="SEW47584.1"/>
    <property type="molecule type" value="Genomic_DNA"/>
</dbReference>
<dbReference type="AlphaFoldDB" id="A0A1I0S0C9"/>
<dbReference type="OrthoDB" id="9773411at2"/>
<dbReference type="RefSeq" id="WP_089997346.1">
    <property type="nucleotide sequence ID" value="NZ_FOIZ01000004.1"/>
</dbReference>
<accession>A0A1I0S0C9</accession>
<dbReference type="Proteomes" id="UP000199167">
    <property type="component" value="Unassembled WGS sequence"/>
</dbReference>
<reference evidence="1 2" key="1">
    <citation type="submission" date="2016-10" db="EMBL/GenBank/DDBJ databases">
        <authorList>
            <person name="de Groot N.N."/>
        </authorList>
    </citation>
    <scope>NUCLEOTIDE SEQUENCE [LARGE SCALE GENOMIC DNA]</scope>
    <source>
        <strain evidence="1 2">DSM 17925</strain>
    </source>
</reference>
<proteinExistence type="predicted"/>
<evidence type="ECO:0000313" key="2">
    <source>
        <dbReference type="Proteomes" id="UP000199167"/>
    </source>
</evidence>
<sequence length="311" mass="32558">MTSETFILYGDVNVEFTITELADGSLQFDLKVLDDTGSIGDLNAFFFDLADDSLTHGMTITGSDVTDTVLKVDGVTKVDNYTNMNGEVIKELGKFDAGVQFGTQGIGQDDIRETSFILSHNTANLSLQDLSMQDIGVRLTSVGAEGGSRDGSLKIGGEVPDFPDGPVEPVNVAIDDTMTVSEVETFNPPFVPFDYLSDFAESILENDQTDEFIYAGDVTAVNGDANAIGDIVLGSNGGAIKIFADGTVDFSAASSEFGPSDFAYLNDGETAQTAFEYTIEGGSTATLTVTVTGISDGGGGPIDDGGPIDFG</sequence>
<protein>
    <submittedName>
        <fullName evidence="1">VCBS repeat-containing protein</fullName>
    </submittedName>
</protein>
<gene>
    <name evidence="1" type="ORF">SAMN04488515_3631</name>
</gene>
<organism evidence="1 2">
    <name type="scientific">Cognatiyoonia koreensis</name>
    <dbReference type="NCBI Taxonomy" id="364200"/>
    <lineage>
        <taxon>Bacteria</taxon>
        <taxon>Pseudomonadati</taxon>
        <taxon>Pseudomonadota</taxon>
        <taxon>Alphaproteobacteria</taxon>
        <taxon>Rhodobacterales</taxon>
        <taxon>Paracoccaceae</taxon>
        <taxon>Cognatiyoonia</taxon>
    </lineage>
</organism>
<keyword evidence="2" id="KW-1185">Reference proteome</keyword>
<name>A0A1I0S0C9_9RHOB</name>
<evidence type="ECO:0000313" key="1">
    <source>
        <dbReference type="EMBL" id="SEW47584.1"/>
    </source>
</evidence>